<dbReference type="AlphaFoldDB" id="A0A1G8S1W4"/>
<keyword evidence="2" id="KW-1185">Reference proteome</keyword>
<dbReference type="STRING" id="1128970.SAMN04487935_0374"/>
<dbReference type="Pfam" id="PF13668">
    <property type="entry name" value="Ferritin_2"/>
    <property type="match status" value="1"/>
</dbReference>
<reference evidence="1 2" key="1">
    <citation type="submission" date="2016-10" db="EMBL/GenBank/DDBJ databases">
        <authorList>
            <person name="de Groot N.N."/>
        </authorList>
    </citation>
    <scope>NUCLEOTIDE SEQUENCE [LARGE SCALE GENOMIC DNA]</scope>
    <source>
        <strain evidence="1 2">CGMCC 1.10076</strain>
    </source>
</reference>
<dbReference type="EMBL" id="FNEZ01000001">
    <property type="protein sequence ID" value="SDJ23228.1"/>
    <property type="molecule type" value="Genomic_DNA"/>
</dbReference>
<accession>A0A1G8S1W4</accession>
<name>A0A1G8S1W4_9FLAO</name>
<evidence type="ECO:0000313" key="2">
    <source>
        <dbReference type="Proteomes" id="UP000199580"/>
    </source>
</evidence>
<organism evidence="1 2">
    <name type="scientific">Flavobacterium noncentrifugens</name>
    <dbReference type="NCBI Taxonomy" id="1128970"/>
    <lineage>
        <taxon>Bacteria</taxon>
        <taxon>Pseudomonadati</taxon>
        <taxon>Bacteroidota</taxon>
        <taxon>Flavobacteriia</taxon>
        <taxon>Flavobacteriales</taxon>
        <taxon>Flavobacteriaceae</taxon>
        <taxon>Flavobacterium</taxon>
    </lineage>
</organism>
<gene>
    <name evidence="1" type="ORF">SAMN04487935_0374</name>
</gene>
<proteinExistence type="predicted"/>
<dbReference type="RefSeq" id="WP_091391586.1">
    <property type="nucleotide sequence ID" value="NZ_BKAI01000001.1"/>
</dbReference>
<dbReference type="SUPFAM" id="SSF47240">
    <property type="entry name" value="Ferritin-like"/>
    <property type="match status" value="1"/>
</dbReference>
<sequence>MNIIKFLEAFTSETLTTGTSSRRESFSQFGKFGKNMALAAIPFGLAAVSSKAFANDIGPTPATPVGALQFALTLEYLENEFYAKGLASGVIPGGGREEKVFKQIAKHEASHVTFLINGLGGPGAANVPAKPTFDFTVGGAFDPFNENGIGAATAYQQFLALAQAFEDTGVRAYKGQAGNLISEPQLLEYALQIHSVEARHASEVRRIRGLKGWITGIERGAGMPEATQAVYNGENVTLQAGFNTATQFGPGAGTEAYDEPLNTQQVVDIANLFIV</sequence>
<dbReference type="InterPro" id="IPR009078">
    <property type="entry name" value="Ferritin-like_SF"/>
</dbReference>
<dbReference type="Proteomes" id="UP000199580">
    <property type="component" value="Unassembled WGS sequence"/>
</dbReference>
<protein>
    <submittedName>
        <fullName evidence="1">Ferritin-like domain-containing protein</fullName>
    </submittedName>
</protein>
<evidence type="ECO:0000313" key="1">
    <source>
        <dbReference type="EMBL" id="SDJ23228.1"/>
    </source>
</evidence>
<dbReference type="OrthoDB" id="954262at2"/>